<reference evidence="2 3" key="1">
    <citation type="submission" date="2018-05" db="EMBL/GenBank/DDBJ databases">
        <title>Genomic Encyclopedia of Type Strains, Phase IV (KMG-IV): sequencing the most valuable type-strain genomes for metagenomic binning, comparative biology and taxonomic classification.</title>
        <authorList>
            <person name="Goeker M."/>
        </authorList>
    </citation>
    <scope>NUCLEOTIDE SEQUENCE [LARGE SCALE GENOMIC DNA]</scope>
    <source>
        <strain evidence="2 3">DSM 18773</strain>
    </source>
</reference>
<protein>
    <submittedName>
        <fullName evidence="2">Competence protein ComEA</fullName>
    </submittedName>
</protein>
<feature type="domain" description="Helix-hairpin-helix DNA-binding motif class 1" evidence="1">
    <location>
        <begin position="165"/>
        <end position="184"/>
    </location>
</feature>
<dbReference type="RefSeq" id="WP_170119243.1">
    <property type="nucleotide sequence ID" value="NZ_QGGL01000002.1"/>
</dbReference>
<dbReference type="PANTHER" id="PTHR21180">
    <property type="entry name" value="ENDONUCLEASE/EXONUCLEASE/PHOSPHATASE FAMILY DOMAIN-CONTAINING PROTEIN 1"/>
    <property type="match status" value="1"/>
</dbReference>
<dbReference type="Proteomes" id="UP000245634">
    <property type="component" value="Unassembled WGS sequence"/>
</dbReference>
<dbReference type="Pfam" id="PF12836">
    <property type="entry name" value="HHH_3"/>
    <property type="match status" value="1"/>
</dbReference>
<dbReference type="AlphaFoldDB" id="A0A316DHE7"/>
<accession>A0A316DHE7</accession>
<name>A0A316DHE7_9BACL</name>
<dbReference type="InterPro" id="IPR051675">
    <property type="entry name" value="Endo/Exo/Phosphatase_dom_1"/>
</dbReference>
<dbReference type="InterPro" id="IPR004509">
    <property type="entry name" value="Competence_ComEA_HhH"/>
</dbReference>
<dbReference type="SUPFAM" id="SSF47781">
    <property type="entry name" value="RuvA domain 2-like"/>
    <property type="match status" value="1"/>
</dbReference>
<dbReference type="NCBIfam" id="TIGR00426">
    <property type="entry name" value="competence protein ComEA helix-hairpin-helix repeat region"/>
    <property type="match status" value="1"/>
</dbReference>
<evidence type="ECO:0000313" key="3">
    <source>
        <dbReference type="Proteomes" id="UP000245634"/>
    </source>
</evidence>
<comment type="caution">
    <text evidence="2">The sequence shown here is derived from an EMBL/GenBank/DDBJ whole genome shotgun (WGS) entry which is preliminary data.</text>
</comment>
<dbReference type="GO" id="GO:0015628">
    <property type="term" value="P:protein secretion by the type II secretion system"/>
    <property type="evidence" value="ECO:0007669"/>
    <property type="project" value="TreeGrafter"/>
</dbReference>
<organism evidence="2 3">
    <name type="scientific">Tumebacillus permanentifrigoris</name>
    <dbReference type="NCBI Taxonomy" id="378543"/>
    <lineage>
        <taxon>Bacteria</taxon>
        <taxon>Bacillati</taxon>
        <taxon>Bacillota</taxon>
        <taxon>Bacilli</taxon>
        <taxon>Bacillales</taxon>
        <taxon>Alicyclobacillaceae</taxon>
        <taxon>Tumebacillus</taxon>
    </lineage>
</organism>
<feature type="domain" description="Helix-hairpin-helix DNA-binding motif class 1" evidence="1">
    <location>
        <begin position="135"/>
        <end position="154"/>
    </location>
</feature>
<dbReference type="PANTHER" id="PTHR21180:SF32">
    <property type="entry name" value="ENDONUCLEASE_EXONUCLEASE_PHOSPHATASE FAMILY DOMAIN-CONTAINING PROTEIN 1"/>
    <property type="match status" value="1"/>
</dbReference>
<evidence type="ECO:0000259" key="1">
    <source>
        <dbReference type="SMART" id="SM00278"/>
    </source>
</evidence>
<proteinExistence type="predicted"/>
<dbReference type="Pfam" id="PF10531">
    <property type="entry name" value="SLBB"/>
    <property type="match status" value="1"/>
</dbReference>
<dbReference type="EMBL" id="QGGL01000002">
    <property type="protein sequence ID" value="PWK16013.1"/>
    <property type="molecule type" value="Genomic_DNA"/>
</dbReference>
<sequence>MKKERFLLLAVLAGVLMAGSVYLYGGKPQVEQAPPTATTVADAAAKPEPGQAVRVHVKGEVNTPGVYQLPADSRVIDAVQAAGGAKSDADTDKLNMAAVLKDGGEVVVPKSGAEPVASAPKSSTGKLNLNQATAEELDKLPGIGSTRAQAIVQYRDNEGRFLSIDDLKKVPGFGVKLIDQIRDKVTVE</sequence>
<evidence type="ECO:0000313" key="2">
    <source>
        <dbReference type="EMBL" id="PWK16013.1"/>
    </source>
</evidence>
<dbReference type="Gene3D" id="3.10.560.10">
    <property type="entry name" value="Outer membrane lipoprotein wza domain like"/>
    <property type="match status" value="1"/>
</dbReference>
<gene>
    <name evidence="2" type="ORF">C7459_102259</name>
</gene>
<dbReference type="SMART" id="SM00278">
    <property type="entry name" value="HhH1"/>
    <property type="match status" value="2"/>
</dbReference>
<dbReference type="InterPro" id="IPR019554">
    <property type="entry name" value="Soluble_ligand-bd"/>
</dbReference>
<dbReference type="GO" id="GO:0015627">
    <property type="term" value="C:type II protein secretion system complex"/>
    <property type="evidence" value="ECO:0007669"/>
    <property type="project" value="TreeGrafter"/>
</dbReference>
<dbReference type="GO" id="GO:0006281">
    <property type="term" value="P:DNA repair"/>
    <property type="evidence" value="ECO:0007669"/>
    <property type="project" value="InterPro"/>
</dbReference>
<dbReference type="Gene3D" id="1.10.150.310">
    <property type="entry name" value="Tex RuvX-like domain-like"/>
    <property type="match status" value="1"/>
</dbReference>
<keyword evidence="3" id="KW-1185">Reference proteome</keyword>
<dbReference type="InterPro" id="IPR010994">
    <property type="entry name" value="RuvA_2-like"/>
</dbReference>
<dbReference type="GO" id="GO:0003677">
    <property type="term" value="F:DNA binding"/>
    <property type="evidence" value="ECO:0007669"/>
    <property type="project" value="InterPro"/>
</dbReference>
<dbReference type="InterPro" id="IPR003583">
    <property type="entry name" value="Hlx-hairpin-Hlx_DNA-bd_motif"/>
</dbReference>